<name>A0AAE0BQI7_9CHLO</name>
<feature type="compositionally biased region" description="Acidic residues" evidence="1">
    <location>
        <begin position="1353"/>
        <end position="1369"/>
    </location>
</feature>
<sequence>MPANSPARDELLDPETLREWCAQEKWFDVIQKLKISVNEKRYPRNDIAQELARRLEWKPQTAPAAFPEVCDNGDLKAGFDEYFKNKAVRRKEFSGEDSLFNCLSNALYGKQDFRHLPFILRQVACFQLGQFHASPKAIEMIQNDMKIAHPNGRQYAGMEGSAKLQCYLDKLKQPGVPAGVAALTACAHALEIELRLVQTTIKRQGSRKASAPFHRRLPGKSPGNLPVFYLSFDNFDGKLNFGILHLPDTGVAAPAQSTSSSYVTEDKVHYIVKDTDARAEENCIYLNNIGNVPYPAGFPLPDGDGFKYTIVERVRGDKKTEVVVFKENEHTQEKIEVKKVSLSCEVGRRAKTATEKREAVAARAEWDTQLAAEQRCAGSSTLPEEELWARVLTRQRNKGEMFSILHNKLEATVKKYEEDCNFAPPENEEEEPIDSGDDATSINSDGQLAQIASKVHKVKRHMLSISREHAEESRRVHTLVFVGVESAGKSYTVNRVILALLMPMKELLACSPVTESSAQVTPFETEVRRYPIPAYRCPEDASLFPPEDVDFEVDEVRKDTLLISDEDFKRHLRSNSVRGRQLRSRFERKKKAEDVQIWVTGEGDSVTGVCQWTRMTQTEIKLVLKYKSARDVAERLKQWRARNEEEDHDHDLAAEIAAMIGVLPTHLTDADLDNYVKPDQVVVPTRFRDRLGCDYEVVIKPSASATWEAILTEINLLLVQYTVDAHSCWGLLRDGVEVFLPPRSDRGPINLLDLPGFNRDQPLRHKLAVRWVRPDPDPSTYTIVHVMGGERGKGLSDMAEGLVDAHVLDGIIDDPSSRSVKVVKPLDHPSQDITEDLMKSPEECEIMTSGTNSTVGKWKSQEAHWWRGQLRERLKNRAEREVDERDPSQKTKNVKEQIEAGMKKISTAAPVSFHVVDVRGALQPQCIADQKHKEQLQAYILQGFLEEHVLPRMAAMAEGFQQRACQKLVTSALVPMFDLLLQLERVEKLTKGDDTEALLHRLKPRLPQFTRMFIESVLGTLQPHSTSSQLDSGRALTRSDQPLVSLESMMKKIDDYVMAQVAHATTPDAMRERWEKKTQDRIEPFLQYDKHNNRLLGQHLRSCSRHITDMTQHESRTYLHPTLHSQYQARLLPEVLKLFESVKDKVKANKPRALDEGGSGGGGESELLGLILASQMRTFNRQCEHVWAAFVAGMAGYFNQLQEELPEVFIRRAAKDDYEKLVKEPGQAGLTANQRRKEELLGMMSVNHAGSIHRTVMKGFRKELHRQLYRAEQALGRRIKGIQRRLDIITADDLEDLEELEVFYFTKQAAMECGKMLVAVSGASILSDELETQLAEEARRCSCFTLRERTVDEDIPPDQESPPDDDEDVMMASEPPVRRPEDDEDVMMASEPPVRRPEETQPDSQGGGDARGAGGKGSRGSQEPPSIPCGNPDCKRIGKPSHKWCRPKLYKEYAAQQGWDMKGLQPLCNPCASVFRTTGKFRGPAEPRRRQSQRPATLNQVASASGPSAKATLPRPAAGEIRQPQTSGEQRRVPSRPRDRGYEACGGRDV</sequence>
<dbReference type="Proteomes" id="UP001190700">
    <property type="component" value="Unassembled WGS sequence"/>
</dbReference>
<feature type="compositionally biased region" description="Gly residues" evidence="1">
    <location>
        <begin position="1405"/>
        <end position="1418"/>
    </location>
</feature>
<feature type="compositionally biased region" description="Basic and acidic residues" evidence="1">
    <location>
        <begin position="1529"/>
        <end position="1550"/>
    </location>
</feature>
<proteinExistence type="predicted"/>
<reference evidence="2 3" key="1">
    <citation type="journal article" date="2015" name="Genome Biol. Evol.">
        <title>Comparative Genomics of a Bacterivorous Green Alga Reveals Evolutionary Causalities and Consequences of Phago-Mixotrophic Mode of Nutrition.</title>
        <authorList>
            <person name="Burns J.A."/>
            <person name="Paasch A."/>
            <person name="Narechania A."/>
            <person name="Kim E."/>
        </authorList>
    </citation>
    <scope>NUCLEOTIDE SEQUENCE [LARGE SCALE GENOMIC DNA]</scope>
    <source>
        <strain evidence="2 3">PLY_AMNH</strain>
    </source>
</reference>
<evidence type="ECO:0000313" key="2">
    <source>
        <dbReference type="EMBL" id="KAK3240034.1"/>
    </source>
</evidence>
<organism evidence="2 3">
    <name type="scientific">Cymbomonas tetramitiformis</name>
    <dbReference type="NCBI Taxonomy" id="36881"/>
    <lineage>
        <taxon>Eukaryota</taxon>
        <taxon>Viridiplantae</taxon>
        <taxon>Chlorophyta</taxon>
        <taxon>Pyramimonadophyceae</taxon>
        <taxon>Pyramimonadales</taxon>
        <taxon>Pyramimonadaceae</taxon>
        <taxon>Cymbomonas</taxon>
    </lineage>
</organism>
<accession>A0AAE0BQI7</accession>
<feature type="region of interest" description="Disordered" evidence="1">
    <location>
        <begin position="1477"/>
        <end position="1550"/>
    </location>
</feature>
<dbReference type="CDD" id="cd22744">
    <property type="entry name" value="OTU"/>
    <property type="match status" value="1"/>
</dbReference>
<evidence type="ECO:0000313" key="3">
    <source>
        <dbReference type="Proteomes" id="UP001190700"/>
    </source>
</evidence>
<keyword evidence="3" id="KW-1185">Reference proteome</keyword>
<feature type="region of interest" description="Disordered" evidence="1">
    <location>
        <begin position="1350"/>
        <end position="1441"/>
    </location>
</feature>
<feature type="region of interest" description="Disordered" evidence="1">
    <location>
        <begin position="422"/>
        <end position="443"/>
    </location>
</feature>
<protein>
    <submittedName>
        <fullName evidence="2">Uncharacterized protein</fullName>
    </submittedName>
</protein>
<gene>
    <name evidence="2" type="ORF">CYMTET_50089</name>
</gene>
<feature type="compositionally biased region" description="Polar residues" evidence="1">
    <location>
        <begin position="1493"/>
        <end position="1506"/>
    </location>
</feature>
<dbReference type="EMBL" id="LGRX02033757">
    <property type="protein sequence ID" value="KAK3240034.1"/>
    <property type="molecule type" value="Genomic_DNA"/>
</dbReference>
<comment type="caution">
    <text evidence="2">The sequence shown here is derived from an EMBL/GenBank/DDBJ whole genome shotgun (WGS) entry which is preliminary data.</text>
</comment>
<feature type="compositionally biased region" description="Acidic residues" evidence="1">
    <location>
        <begin position="426"/>
        <end position="437"/>
    </location>
</feature>
<evidence type="ECO:0000256" key="1">
    <source>
        <dbReference type="SAM" id="MobiDB-lite"/>
    </source>
</evidence>